<evidence type="ECO:0000313" key="2">
    <source>
        <dbReference type="Proteomes" id="UP000295097"/>
    </source>
</evidence>
<dbReference type="EMBL" id="SMAR01000051">
    <property type="protein sequence ID" value="TCT29607.1"/>
    <property type="molecule type" value="Genomic_DNA"/>
</dbReference>
<comment type="caution">
    <text evidence="1">The sequence shown here is derived from an EMBL/GenBank/DDBJ whole genome shotgun (WGS) entry which is preliminary data.</text>
</comment>
<dbReference type="InterPro" id="IPR020518">
    <property type="entry name" value="Tscrpt_reg_PrtN"/>
</dbReference>
<dbReference type="AlphaFoldDB" id="A0A4R3NFI0"/>
<keyword evidence="2" id="KW-1185">Reference proteome</keyword>
<proteinExistence type="predicted"/>
<reference evidence="1 2" key="1">
    <citation type="submission" date="2019-03" db="EMBL/GenBank/DDBJ databases">
        <title>Freshwater and sediment microbial communities from various areas in North America, analyzing microbe dynamics in response to fracking.</title>
        <authorList>
            <person name="Lamendella R."/>
        </authorList>
    </citation>
    <scope>NUCLEOTIDE SEQUENCE [LARGE SCALE GENOMIC DNA]</scope>
    <source>
        <strain evidence="1 2">175.2</strain>
    </source>
</reference>
<sequence length="96" mass="11132">MIPDNTSPRPKTIFFLMAQYDGRALIPVEEICKDYFSHLTPAKFLRKVALGDLEIPVTQVEPSQKSRKGVHINDLADYIDRQHDMALHDFNKLHRK</sequence>
<dbReference type="OrthoDB" id="982642at2"/>
<accession>A0A4R3NFI0</accession>
<evidence type="ECO:0000313" key="1">
    <source>
        <dbReference type="EMBL" id="TCT29607.1"/>
    </source>
</evidence>
<gene>
    <name evidence="1" type="ORF">EDC90_10514</name>
</gene>
<dbReference type="GO" id="GO:0006355">
    <property type="term" value="P:regulation of DNA-templated transcription"/>
    <property type="evidence" value="ECO:0007669"/>
    <property type="project" value="InterPro"/>
</dbReference>
<dbReference type="Pfam" id="PF11112">
    <property type="entry name" value="PyocinActivator"/>
    <property type="match status" value="1"/>
</dbReference>
<protein>
    <submittedName>
        <fullName evidence="1">Pyocin activator protein PrtN</fullName>
    </submittedName>
</protein>
<dbReference type="RefSeq" id="WP_132314105.1">
    <property type="nucleotide sequence ID" value="NZ_SMAR01000051.1"/>
</dbReference>
<name>A0A4R3NFI0_9HYPH</name>
<organism evidence="1 2">
    <name type="scientific">Martelella mediterranea</name>
    <dbReference type="NCBI Taxonomy" id="293089"/>
    <lineage>
        <taxon>Bacteria</taxon>
        <taxon>Pseudomonadati</taxon>
        <taxon>Pseudomonadota</taxon>
        <taxon>Alphaproteobacteria</taxon>
        <taxon>Hyphomicrobiales</taxon>
        <taxon>Aurantimonadaceae</taxon>
        <taxon>Martelella</taxon>
    </lineage>
</organism>
<dbReference type="Proteomes" id="UP000295097">
    <property type="component" value="Unassembled WGS sequence"/>
</dbReference>